<feature type="compositionally biased region" description="Polar residues" evidence="7">
    <location>
        <begin position="71"/>
        <end position="81"/>
    </location>
</feature>
<feature type="compositionally biased region" description="Low complexity" evidence="7">
    <location>
        <begin position="334"/>
        <end position="357"/>
    </location>
</feature>
<proteinExistence type="inferred from homology"/>
<feature type="region of interest" description="Disordered" evidence="7">
    <location>
        <begin position="149"/>
        <end position="172"/>
    </location>
</feature>
<comment type="caution">
    <text evidence="9">The sequence shown here is derived from an EMBL/GenBank/DDBJ whole genome shotgun (WGS) entry which is preliminary data.</text>
</comment>
<sequence length="419" mass="44934">MTNNMDFEHEAGIDESVVPAHGNRRNRRFQMTLIAVVLGVLAAVYYFSYLKQGFNSQAPKQEEFKTTQLDQDYSFNNPSGKSDNRLVIAPPPPEPPKPVVSVVAPAAPVVVAPVPPVDDGTAKRRAEEEAEMKRRLESPMIVVGGQGGVSAAPEGAGGLGNTSGDGSGGVSDYKEDDPNRRFVSAMSSQAVETVQASQNKRIDALIPQGTIIRGVLETAIQSDLPGMVRAKLSEDVYSFDGRRVLLPRDTMLTGTYRSGIARGQTRILIIWTRALRADGTSVALGSYGTDDLGRSGLSGEVDNHYLERFGSAAALSIIGGVSSFIAGLNIHGQSESGSSSNSPGYQAQSQAQQSISQTMSDMANTALRDSINIPPTINVDQGTPIAVFIQRDLVFSSLYESPVKEALDELRRNKYARSK</sequence>
<feature type="transmembrane region" description="Helical" evidence="8">
    <location>
        <begin position="31"/>
        <end position="50"/>
    </location>
</feature>
<gene>
    <name evidence="9" type="ORF">GCM10007874_10450</name>
</gene>
<evidence type="ECO:0000256" key="5">
    <source>
        <dbReference type="ARBA" id="ARBA00022989"/>
    </source>
</evidence>
<evidence type="ECO:0000256" key="3">
    <source>
        <dbReference type="ARBA" id="ARBA00022475"/>
    </source>
</evidence>
<evidence type="ECO:0008006" key="11">
    <source>
        <dbReference type="Google" id="ProtNLM"/>
    </source>
</evidence>
<evidence type="ECO:0000256" key="7">
    <source>
        <dbReference type="SAM" id="MobiDB-lite"/>
    </source>
</evidence>
<accession>A0ABQ6CH43</accession>
<dbReference type="NCBIfam" id="NF038091">
    <property type="entry name" value="T4SS_VirB10"/>
    <property type="match status" value="1"/>
</dbReference>
<reference evidence="10" key="1">
    <citation type="journal article" date="2019" name="Int. J. Syst. Evol. Microbiol.">
        <title>The Global Catalogue of Microorganisms (GCM) 10K type strain sequencing project: providing services to taxonomists for standard genome sequencing and annotation.</title>
        <authorList>
            <consortium name="The Broad Institute Genomics Platform"/>
            <consortium name="The Broad Institute Genome Sequencing Center for Infectious Disease"/>
            <person name="Wu L."/>
            <person name="Ma J."/>
        </authorList>
    </citation>
    <scope>NUCLEOTIDE SEQUENCE [LARGE SCALE GENOMIC DNA]</scope>
    <source>
        <strain evidence="10">NBRC 101365</strain>
    </source>
</reference>
<dbReference type="CDD" id="cd16429">
    <property type="entry name" value="VirB10"/>
    <property type="match status" value="1"/>
</dbReference>
<dbReference type="Pfam" id="PF03743">
    <property type="entry name" value="TrbI"/>
    <property type="match status" value="1"/>
</dbReference>
<dbReference type="Proteomes" id="UP001156882">
    <property type="component" value="Unassembled WGS sequence"/>
</dbReference>
<comment type="similarity">
    <text evidence="2">Belongs to the TrbI/VirB10 family.</text>
</comment>
<dbReference type="Gene3D" id="2.40.128.260">
    <property type="entry name" value="Type IV secretion system, VirB10/TraB/TrbI"/>
    <property type="match status" value="2"/>
</dbReference>
<dbReference type="EMBL" id="BSPC01000008">
    <property type="protein sequence ID" value="GLS18029.1"/>
    <property type="molecule type" value="Genomic_DNA"/>
</dbReference>
<feature type="compositionally biased region" description="Gly residues" evidence="7">
    <location>
        <begin position="155"/>
        <end position="169"/>
    </location>
</feature>
<dbReference type="RefSeq" id="WP_284310862.1">
    <property type="nucleotide sequence ID" value="NZ_BSPC01000008.1"/>
</dbReference>
<keyword evidence="5 8" id="KW-1133">Transmembrane helix</keyword>
<organism evidence="9 10">
    <name type="scientific">Labrys miyagiensis</name>
    <dbReference type="NCBI Taxonomy" id="346912"/>
    <lineage>
        <taxon>Bacteria</taxon>
        <taxon>Pseudomonadati</taxon>
        <taxon>Pseudomonadota</taxon>
        <taxon>Alphaproteobacteria</taxon>
        <taxon>Hyphomicrobiales</taxon>
        <taxon>Xanthobacteraceae</taxon>
        <taxon>Labrys</taxon>
    </lineage>
</organism>
<keyword evidence="6 8" id="KW-0472">Membrane</keyword>
<evidence type="ECO:0000256" key="6">
    <source>
        <dbReference type="ARBA" id="ARBA00023136"/>
    </source>
</evidence>
<evidence type="ECO:0000256" key="4">
    <source>
        <dbReference type="ARBA" id="ARBA00022692"/>
    </source>
</evidence>
<dbReference type="InterPro" id="IPR047695">
    <property type="entry name" value="T4SS_VirB10/PtlG"/>
</dbReference>
<feature type="region of interest" description="Disordered" evidence="7">
    <location>
        <begin position="71"/>
        <end position="93"/>
    </location>
</feature>
<feature type="region of interest" description="Disordered" evidence="7">
    <location>
        <begin position="333"/>
        <end position="357"/>
    </location>
</feature>
<evidence type="ECO:0000256" key="2">
    <source>
        <dbReference type="ARBA" id="ARBA00010265"/>
    </source>
</evidence>
<dbReference type="InterPro" id="IPR005498">
    <property type="entry name" value="T4SS_VirB10/TraB/TrbI"/>
</dbReference>
<protein>
    <recommendedName>
        <fullName evidence="11">Type IV secretion system protein VirB10</fullName>
    </recommendedName>
</protein>
<evidence type="ECO:0000313" key="10">
    <source>
        <dbReference type="Proteomes" id="UP001156882"/>
    </source>
</evidence>
<keyword evidence="10" id="KW-1185">Reference proteome</keyword>
<comment type="subcellular location">
    <subcellularLocation>
        <location evidence="1">Cell membrane</location>
        <topology evidence="1">Single-pass membrane protein</topology>
    </subcellularLocation>
</comment>
<keyword evidence="3" id="KW-1003">Cell membrane</keyword>
<keyword evidence="4 8" id="KW-0812">Transmembrane</keyword>
<dbReference type="InterPro" id="IPR042217">
    <property type="entry name" value="T4SS_VirB10/TrbI"/>
</dbReference>
<evidence type="ECO:0000256" key="1">
    <source>
        <dbReference type="ARBA" id="ARBA00004162"/>
    </source>
</evidence>
<evidence type="ECO:0000256" key="8">
    <source>
        <dbReference type="SAM" id="Phobius"/>
    </source>
</evidence>
<name>A0ABQ6CH43_9HYPH</name>
<evidence type="ECO:0000313" key="9">
    <source>
        <dbReference type="EMBL" id="GLS18029.1"/>
    </source>
</evidence>